<dbReference type="PROSITE" id="PS51353">
    <property type="entry name" value="ARSC"/>
    <property type="match status" value="1"/>
</dbReference>
<dbReference type="AlphaFoldDB" id="A0A7X1Z744"/>
<evidence type="ECO:0000313" key="3">
    <source>
        <dbReference type="Proteomes" id="UP000439550"/>
    </source>
</evidence>
<accession>A0A7X1Z744</accession>
<dbReference type="RefSeq" id="WP_153494540.1">
    <property type="nucleotide sequence ID" value="NZ_CBCRWP010000001.1"/>
</dbReference>
<comment type="similarity">
    <text evidence="1">Belongs to the ArsC family.</text>
</comment>
<organism evidence="2 3">
    <name type="scientific">Lactococcus hircilactis</name>
    <dbReference type="NCBI Taxonomy" id="1494462"/>
    <lineage>
        <taxon>Bacteria</taxon>
        <taxon>Bacillati</taxon>
        <taxon>Bacillota</taxon>
        <taxon>Bacilli</taxon>
        <taxon>Lactobacillales</taxon>
        <taxon>Streptococcaceae</taxon>
        <taxon>Lactococcus</taxon>
    </lineage>
</organism>
<dbReference type="Gene3D" id="3.40.30.10">
    <property type="entry name" value="Glutaredoxin"/>
    <property type="match status" value="1"/>
</dbReference>
<proteinExistence type="inferred from homology"/>
<dbReference type="Proteomes" id="UP000439550">
    <property type="component" value="Unassembled WGS sequence"/>
</dbReference>
<sequence length="52" mass="6140">MQMTTSKLVDYCLEHPEILREPICIDDKHLLVGYNGNEIQQFLPRIVRRAEL</sequence>
<protein>
    <submittedName>
        <fullName evidence="2">Uncharacterized protein</fullName>
    </submittedName>
</protein>
<keyword evidence="3" id="KW-1185">Reference proteome</keyword>
<comment type="caution">
    <text evidence="2">The sequence shown here is derived from an EMBL/GenBank/DDBJ whole genome shotgun (WGS) entry which is preliminary data.</text>
</comment>
<dbReference type="InterPro" id="IPR006660">
    <property type="entry name" value="Arsenate_reductase-like"/>
</dbReference>
<dbReference type="SUPFAM" id="SSF52833">
    <property type="entry name" value="Thioredoxin-like"/>
    <property type="match status" value="1"/>
</dbReference>
<dbReference type="Pfam" id="PF03960">
    <property type="entry name" value="ArsC"/>
    <property type="match status" value="1"/>
</dbReference>
<name>A0A7X1Z744_9LACT</name>
<gene>
    <name evidence="2" type="ORF">GHI93_00290</name>
</gene>
<evidence type="ECO:0000256" key="1">
    <source>
        <dbReference type="PROSITE-ProRule" id="PRU01282"/>
    </source>
</evidence>
<dbReference type="InterPro" id="IPR036249">
    <property type="entry name" value="Thioredoxin-like_sf"/>
</dbReference>
<reference evidence="2 3" key="1">
    <citation type="submission" date="2019-10" db="EMBL/GenBank/DDBJ databases">
        <authorList>
            <person name="Dong K."/>
        </authorList>
    </citation>
    <scope>NUCLEOTIDE SEQUENCE [LARGE SCALE GENOMIC DNA]</scope>
    <source>
        <strain evidence="2 3">DSM 28960</strain>
    </source>
</reference>
<evidence type="ECO:0000313" key="2">
    <source>
        <dbReference type="EMBL" id="MQW38389.1"/>
    </source>
</evidence>
<dbReference type="OrthoDB" id="2243154at2"/>
<dbReference type="EMBL" id="WITJ01000001">
    <property type="protein sequence ID" value="MQW38389.1"/>
    <property type="molecule type" value="Genomic_DNA"/>
</dbReference>